<feature type="region of interest" description="Disordered" evidence="1">
    <location>
        <begin position="62"/>
        <end position="81"/>
    </location>
</feature>
<reference evidence="2" key="2">
    <citation type="submission" date="2020-09" db="EMBL/GenBank/DDBJ databases">
        <authorList>
            <person name="Sun Q."/>
            <person name="Zhou Y."/>
        </authorList>
    </citation>
    <scope>NUCLEOTIDE SEQUENCE</scope>
    <source>
        <strain evidence="2">CGMCC 1.12214</strain>
    </source>
</reference>
<dbReference type="Proteomes" id="UP000603912">
    <property type="component" value="Unassembled WGS sequence"/>
</dbReference>
<protein>
    <recommendedName>
        <fullName evidence="4">DUF3606 domain-containing protein</fullName>
    </recommendedName>
</protein>
<evidence type="ECO:0000313" key="3">
    <source>
        <dbReference type="Proteomes" id="UP000603912"/>
    </source>
</evidence>
<comment type="caution">
    <text evidence="2">The sequence shown here is derived from an EMBL/GenBank/DDBJ whole genome shotgun (WGS) entry which is preliminary data.</text>
</comment>
<proteinExistence type="predicted"/>
<keyword evidence="3" id="KW-1185">Reference proteome</keyword>
<dbReference type="EMBL" id="BMES01000002">
    <property type="protein sequence ID" value="GGH19000.1"/>
    <property type="molecule type" value="Genomic_DNA"/>
</dbReference>
<sequence length="114" mass="12466">MADQTAKGAQTGNSWNPGSESHLAYLAGVYGITAAEAEVLFKEHGSNRKVLDIAAAKLTGRPFKNSRKRGRVSPTQTEERMAATDEAARSMIESERHTIAARTQALREKRLSRP</sequence>
<evidence type="ECO:0008006" key="4">
    <source>
        <dbReference type="Google" id="ProtNLM"/>
    </source>
</evidence>
<name>A0A917I7J2_9HYPH</name>
<dbReference type="RefSeq" id="WP_188517785.1">
    <property type="nucleotide sequence ID" value="NZ_BMES01000002.1"/>
</dbReference>
<organism evidence="2 3">
    <name type="scientific">Alsobacter metallidurans</name>
    <dbReference type="NCBI Taxonomy" id="340221"/>
    <lineage>
        <taxon>Bacteria</taxon>
        <taxon>Pseudomonadati</taxon>
        <taxon>Pseudomonadota</taxon>
        <taxon>Alphaproteobacteria</taxon>
        <taxon>Hyphomicrobiales</taxon>
        <taxon>Alsobacteraceae</taxon>
        <taxon>Alsobacter</taxon>
    </lineage>
</organism>
<gene>
    <name evidence="2" type="ORF">GCM10007036_21570</name>
</gene>
<evidence type="ECO:0000256" key="1">
    <source>
        <dbReference type="SAM" id="MobiDB-lite"/>
    </source>
</evidence>
<dbReference type="AlphaFoldDB" id="A0A917I7J2"/>
<evidence type="ECO:0000313" key="2">
    <source>
        <dbReference type="EMBL" id="GGH19000.1"/>
    </source>
</evidence>
<reference evidence="2" key="1">
    <citation type="journal article" date="2014" name="Int. J. Syst. Evol. Microbiol.">
        <title>Complete genome sequence of Corynebacterium casei LMG S-19264T (=DSM 44701T), isolated from a smear-ripened cheese.</title>
        <authorList>
            <consortium name="US DOE Joint Genome Institute (JGI-PGF)"/>
            <person name="Walter F."/>
            <person name="Albersmeier A."/>
            <person name="Kalinowski J."/>
            <person name="Ruckert C."/>
        </authorList>
    </citation>
    <scope>NUCLEOTIDE SEQUENCE</scope>
    <source>
        <strain evidence="2">CGMCC 1.12214</strain>
    </source>
</reference>
<accession>A0A917I7J2</accession>